<feature type="transmembrane region" description="Helical" evidence="9">
    <location>
        <begin position="517"/>
        <end position="537"/>
    </location>
</feature>
<reference evidence="11" key="1">
    <citation type="submission" date="2021-02" db="EMBL/GenBank/DDBJ databases">
        <authorList>
            <person name="Dougan E. K."/>
            <person name="Rhodes N."/>
            <person name="Thang M."/>
            <person name="Chan C."/>
        </authorList>
    </citation>
    <scope>NUCLEOTIDE SEQUENCE</scope>
</reference>
<evidence type="ECO:0000256" key="2">
    <source>
        <dbReference type="ARBA" id="ARBA00022448"/>
    </source>
</evidence>
<feature type="transmembrane region" description="Helical" evidence="9">
    <location>
        <begin position="1119"/>
        <end position="1138"/>
    </location>
</feature>
<dbReference type="InterPro" id="IPR003439">
    <property type="entry name" value="ABC_transporter-like_ATP-bd"/>
</dbReference>
<dbReference type="GO" id="GO:0140359">
    <property type="term" value="F:ABC-type transporter activity"/>
    <property type="evidence" value="ECO:0007669"/>
    <property type="project" value="InterPro"/>
</dbReference>
<dbReference type="Proteomes" id="UP000649617">
    <property type="component" value="Unassembled WGS sequence"/>
</dbReference>
<keyword evidence="12" id="KW-1185">Reference proteome</keyword>
<dbReference type="PANTHER" id="PTHR48041:SF139">
    <property type="entry name" value="PROTEIN SCARLET"/>
    <property type="match status" value="1"/>
</dbReference>
<dbReference type="EMBL" id="CAJNIZ010047304">
    <property type="protein sequence ID" value="CAE7765793.1"/>
    <property type="molecule type" value="Genomic_DNA"/>
</dbReference>
<dbReference type="InterPro" id="IPR017871">
    <property type="entry name" value="ABC_transporter-like_CS"/>
</dbReference>
<dbReference type="PROSITE" id="PS50893">
    <property type="entry name" value="ABC_TRANSPORTER_2"/>
    <property type="match status" value="2"/>
</dbReference>
<feature type="transmembrane region" description="Helical" evidence="9">
    <location>
        <begin position="442"/>
        <end position="462"/>
    </location>
</feature>
<dbReference type="GO" id="GO:0016887">
    <property type="term" value="F:ATP hydrolysis activity"/>
    <property type="evidence" value="ECO:0007669"/>
    <property type="project" value="InterPro"/>
</dbReference>
<keyword evidence="2" id="KW-0813">Transport</keyword>
<keyword evidence="3 9" id="KW-0812">Transmembrane</keyword>
<dbReference type="OrthoDB" id="66620at2759"/>
<protein>
    <recommendedName>
        <fullName evidence="10">ABC transporter domain-containing protein</fullName>
    </recommendedName>
</protein>
<dbReference type="GO" id="GO:0005524">
    <property type="term" value="F:ATP binding"/>
    <property type="evidence" value="ECO:0007669"/>
    <property type="project" value="UniProtKB-KW"/>
</dbReference>
<dbReference type="Pfam" id="PF00005">
    <property type="entry name" value="ABC_tran"/>
    <property type="match status" value="2"/>
</dbReference>
<evidence type="ECO:0000256" key="5">
    <source>
        <dbReference type="ARBA" id="ARBA00022840"/>
    </source>
</evidence>
<feature type="transmembrane region" description="Helical" evidence="9">
    <location>
        <begin position="361"/>
        <end position="379"/>
    </location>
</feature>
<comment type="caution">
    <text evidence="11">The sequence shown here is derived from an EMBL/GenBank/DDBJ whole genome shotgun (WGS) entry which is preliminary data.</text>
</comment>
<dbReference type="InterPro" id="IPR003593">
    <property type="entry name" value="AAA+_ATPase"/>
</dbReference>
<feature type="transmembrane region" description="Helical" evidence="9">
    <location>
        <begin position="1007"/>
        <end position="1026"/>
    </location>
</feature>
<dbReference type="PANTHER" id="PTHR48041">
    <property type="entry name" value="ABC TRANSPORTER G FAMILY MEMBER 28"/>
    <property type="match status" value="1"/>
</dbReference>
<name>A0A812YCQ4_SYMPI</name>
<dbReference type="Pfam" id="PF19055">
    <property type="entry name" value="ABC2_membrane_7"/>
    <property type="match status" value="2"/>
</dbReference>
<dbReference type="AlphaFoldDB" id="A0A812YCQ4"/>
<feature type="transmembrane region" description="Helical" evidence="9">
    <location>
        <begin position="386"/>
        <end position="412"/>
    </location>
</feature>
<evidence type="ECO:0000256" key="8">
    <source>
        <dbReference type="SAM" id="MobiDB-lite"/>
    </source>
</evidence>
<feature type="transmembrane region" description="Helical" evidence="9">
    <location>
        <begin position="1087"/>
        <end position="1107"/>
    </location>
</feature>
<evidence type="ECO:0000259" key="10">
    <source>
        <dbReference type="PROSITE" id="PS50893"/>
    </source>
</evidence>
<feature type="transmembrane region" description="Helical" evidence="9">
    <location>
        <begin position="469"/>
        <end position="486"/>
    </location>
</feature>
<organism evidence="11 12">
    <name type="scientific">Symbiodinium pilosum</name>
    <name type="common">Dinoflagellate</name>
    <dbReference type="NCBI Taxonomy" id="2952"/>
    <lineage>
        <taxon>Eukaryota</taxon>
        <taxon>Sar</taxon>
        <taxon>Alveolata</taxon>
        <taxon>Dinophyceae</taxon>
        <taxon>Suessiales</taxon>
        <taxon>Symbiodiniaceae</taxon>
        <taxon>Symbiodinium</taxon>
    </lineage>
</organism>
<dbReference type="SUPFAM" id="SSF52540">
    <property type="entry name" value="P-loop containing nucleoside triphosphate hydrolases"/>
    <property type="match status" value="2"/>
</dbReference>
<sequence>MAATPSNKSVQSEIPNTVRVDWNDVDLVAKIPRKGMTEEKCILGKVSGFALPGELLAIMGPSGAGKTSLLNCLAVRTSPTSGSLTFNATEFSDSLRRRVAYVHQQEMLLECYTPKEHLLFQSTLRMPRDVTSTQRRDRVEKCIHLLGLEKCQNSLIGDIYQGISKNEKRRVCFATEILTQPAVLYCDEPTTGLDSVMAEVIVKYMKAIALEGQKGQKVTVIASIHQPSSQVFRLFDRLHFLVDGRTAYFGPVKQLEAYFSSIGYAMPDHTMPADFVMKLCINPRDPEGAASRRVAIGDAWEKQWPNEDARSNDAPITVMAKNATSESPDDGRGTSWFMQLMYLTKREAIMKMRAKAELRSSLIRTIVLGLMFGLTFFRIEKTQTALFALNGCIFFVMMMQVMNTCMGASMAIPTRLPTLIREHRNGAYSVPAIYLSKLLADIPFDFAIALLWATMMFWMVGFRNSFENYCWFFLTVYLLTCVATGVGYLGGYLAPIGAVGMMIVLLNVMPQMMMGGLFINLDSVPVGLVWLKAISMFRHSFEALMINQWQDFGDLPCNGPCIAQNGEEVLAWSGINPSTASYLVSMLYLLIPLCCYHGLAFFFLVRRARPRQFEGAAPEDDTKGELRRQDEEKPKLTDIPRPELLMAWTNLAIEVQRNETGKTQTVRVLDGPSGHLEPGQLLAIMGPSGSGKSTLLKSIAGIGELALLPGSSVKVNGDDWTPGMRDHSSFLFQDEQLFAGLTVREHLLFQCRFRMGMFTKAEGQQRVDALITELGLAKCKNTLIGNIGAGISGGERRRLAFATELLTEPAVLFADEATSGLDSAMAYNVCKMLKDFARGEGSSRKRTVFATIHQPSEEVFNLFDKVLLLVDGQVVYQGSPSEALGHYGSLGLACPHDESPADFFMRCVAVNAGEEEARQEARVNVQKLLGAVRKEDVPKVPLKQGQEQSLQTSALGALAALVQREFLLRRRSKILFKAVIARTLLMAILFGALYWQIPSNQASWQSIMGLLNMMMINTFMTAGFGLTQELPLALRPALRESTAGMYSISAWFWSKVIGDFPVDTLAPIFLSSAVFLMTGLGKTVESYLVFVLLTVLASHIGSAWGYLCSMIGGRTEYAFATFLLTIFPFLTFNGFLITTENIPVYFRWIEFVGPFKPIFSEYAFAIWDSRGVLECPQPPCLADGAAVLSFFGLKREDQAKNWMIIVCYLVMARLLAWLVLLLRVEITKRRLRGHQTKVSAKQVSAEACEDAAAISNEP</sequence>
<dbReference type="PROSITE" id="PS00211">
    <property type="entry name" value="ABC_TRANSPORTER_1"/>
    <property type="match status" value="1"/>
</dbReference>
<feature type="domain" description="ABC transporter" evidence="10">
    <location>
        <begin position="20"/>
        <end position="268"/>
    </location>
</feature>
<feature type="transmembrane region" description="Helical" evidence="9">
    <location>
        <begin position="1064"/>
        <end position="1081"/>
    </location>
</feature>
<feature type="transmembrane region" description="Helical" evidence="9">
    <location>
        <begin position="1202"/>
        <end position="1222"/>
    </location>
</feature>
<dbReference type="Pfam" id="PF01061">
    <property type="entry name" value="ABC2_membrane"/>
    <property type="match status" value="2"/>
</dbReference>
<evidence type="ECO:0000256" key="7">
    <source>
        <dbReference type="ARBA" id="ARBA00023136"/>
    </source>
</evidence>
<evidence type="ECO:0000313" key="12">
    <source>
        <dbReference type="Proteomes" id="UP000649617"/>
    </source>
</evidence>
<evidence type="ECO:0000256" key="9">
    <source>
        <dbReference type="SAM" id="Phobius"/>
    </source>
</evidence>
<keyword evidence="7 9" id="KW-0472">Membrane</keyword>
<dbReference type="InterPro" id="IPR013525">
    <property type="entry name" value="ABC2_TM"/>
</dbReference>
<feature type="transmembrane region" description="Helical" evidence="9">
    <location>
        <begin position="492"/>
        <end position="510"/>
    </location>
</feature>
<dbReference type="InterPro" id="IPR027417">
    <property type="entry name" value="P-loop_NTPase"/>
</dbReference>
<keyword evidence="4" id="KW-0547">Nucleotide-binding</keyword>
<keyword evidence="5" id="KW-0067">ATP-binding</keyword>
<dbReference type="SMART" id="SM00382">
    <property type="entry name" value="AAA"/>
    <property type="match status" value="2"/>
</dbReference>
<dbReference type="Gene3D" id="3.40.50.300">
    <property type="entry name" value="P-loop containing nucleotide triphosphate hydrolases"/>
    <property type="match status" value="2"/>
</dbReference>
<dbReference type="InterPro" id="IPR043926">
    <property type="entry name" value="ABCG_dom"/>
</dbReference>
<evidence type="ECO:0000256" key="3">
    <source>
        <dbReference type="ARBA" id="ARBA00022692"/>
    </source>
</evidence>
<keyword evidence="6 9" id="KW-1133">Transmembrane helix</keyword>
<evidence type="ECO:0000256" key="6">
    <source>
        <dbReference type="ARBA" id="ARBA00022989"/>
    </source>
</evidence>
<dbReference type="GO" id="GO:0005886">
    <property type="term" value="C:plasma membrane"/>
    <property type="evidence" value="ECO:0007669"/>
    <property type="project" value="TreeGrafter"/>
</dbReference>
<evidence type="ECO:0000256" key="1">
    <source>
        <dbReference type="ARBA" id="ARBA00004141"/>
    </source>
</evidence>
<gene>
    <name evidence="11" type="ORF">SPIL2461_LOCUS22451</name>
</gene>
<comment type="subcellular location">
    <subcellularLocation>
        <location evidence="1">Membrane</location>
        <topology evidence="1">Multi-pass membrane protein</topology>
    </subcellularLocation>
</comment>
<feature type="transmembrane region" description="Helical" evidence="9">
    <location>
        <begin position="582"/>
        <end position="605"/>
    </location>
</feature>
<dbReference type="InterPro" id="IPR050352">
    <property type="entry name" value="ABCG_transporters"/>
</dbReference>
<accession>A0A812YCQ4</accession>
<feature type="transmembrane region" description="Helical" evidence="9">
    <location>
        <begin position="974"/>
        <end position="995"/>
    </location>
</feature>
<evidence type="ECO:0000313" key="11">
    <source>
        <dbReference type="EMBL" id="CAE7765793.1"/>
    </source>
</evidence>
<feature type="compositionally biased region" description="Basic and acidic residues" evidence="8">
    <location>
        <begin position="620"/>
        <end position="634"/>
    </location>
</feature>
<feature type="domain" description="ABC transporter" evidence="10">
    <location>
        <begin position="653"/>
        <end position="896"/>
    </location>
</feature>
<feature type="region of interest" description="Disordered" evidence="8">
    <location>
        <begin position="615"/>
        <end position="634"/>
    </location>
</feature>
<evidence type="ECO:0000256" key="4">
    <source>
        <dbReference type="ARBA" id="ARBA00022741"/>
    </source>
</evidence>
<proteinExistence type="predicted"/>